<evidence type="ECO:0000313" key="3">
    <source>
        <dbReference type="Proteomes" id="UP000011096"/>
    </source>
</evidence>
<sequence length="66" mass="7039">MQAAGKQAHKQTTSTPALSSCPPLRPIRRPSCSGKDSSPIPQVGAYVLRELLPARSISKPEIDDTP</sequence>
<evidence type="ECO:0000313" key="2">
    <source>
        <dbReference type="EMBL" id="KAF4479168.1"/>
    </source>
</evidence>
<dbReference type="Proteomes" id="UP000011096">
    <property type="component" value="Unassembled WGS sequence"/>
</dbReference>
<proteinExistence type="predicted"/>
<dbReference type="EMBL" id="ANPB02000007">
    <property type="protein sequence ID" value="KAF4479168.1"/>
    <property type="molecule type" value="Genomic_DNA"/>
</dbReference>
<reference evidence="2 3" key="2">
    <citation type="submission" date="2020-04" db="EMBL/GenBank/DDBJ databases">
        <title>Genome sequencing and assembly of multiple isolates from the Colletotrichum gloeosporioides species complex.</title>
        <authorList>
            <person name="Gan P."/>
            <person name="Shirasu K."/>
        </authorList>
    </citation>
    <scope>NUCLEOTIDE SEQUENCE [LARGE SCALE GENOMIC DNA]</scope>
    <source>
        <strain evidence="2 3">Nara gc5</strain>
    </source>
</reference>
<reference evidence="2 3" key="1">
    <citation type="submission" date="2012-08" db="EMBL/GenBank/DDBJ databases">
        <authorList>
            <person name="Gan P.H.P."/>
            <person name="Ikeda K."/>
            <person name="Irieda H."/>
            <person name="Narusaka M."/>
            <person name="O'Connell R.J."/>
            <person name="Narusaka Y."/>
            <person name="Takano Y."/>
            <person name="Kubo Y."/>
            <person name="Shirasu K."/>
        </authorList>
    </citation>
    <scope>NUCLEOTIDE SEQUENCE [LARGE SCALE GENOMIC DNA]</scope>
    <source>
        <strain evidence="2 3">Nara gc5</strain>
    </source>
</reference>
<protein>
    <submittedName>
        <fullName evidence="2">Uncharacterized protein</fullName>
    </submittedName>
</protein>
<keyword evidence="3" id="KW-1185">Reference proteome</keyword>
<comment type="caution">
    <text evidence="2">The sequence shown here is derived from an EMBL/GenBank/DDBJ whole genome shotgun (WGS) entry which is preliminary data.</text>
</comment>
<accession>A0A7J6IR23</accession>
<dbReference type="InParanoid" id="A0A7J6IR23"/>
<dbReference type="RefSeq" id="XP_066007935.1">
    <property type="nucleotide sequence ID" value="XM_066152715.1"/>
</dbReference>
<dbReference type="AlphaFoldDB" id="A0A7J6IR23"/>
<evidence type="ECO:0000256" key="1">
    <source>
        <dbReference type="SAM" id="MobiDB-lite"/>
    </source>
</evidence>
<gene>
    <name evidence="2" type="ORF">CGGC5_v012565</name>
</gene>
<dbReference type="PROSITE" id="PS51257">
    <property type="entry name" value="PROKAR_LIPOPROTEIN"/>
    <property type="match status" value="1"/>
</dbReference>
<organism evidence="2 3">
    <name type="scientific">Colletotrichum fructicola (strain Nara gc5)</name>
    <name type="common">Anthracnose fungus</name>
    <name type="synonym">Colletotrichum gloeosporioides (strain Nara gc5)</name>
    <dbReference type="NCBI Taxonomy" id="1213859"/>
    <lineage>
        <taxon>Eukaryota</taxon>
        <taxon>Fungi</taxon>
        <taxon>Dikarya</taxon>
        <taxon>Ascomycota</taxon>
        <taxon>Pezizomycotina</taxon>
        <taxon>Sordariomycetes</taxon>
        <taxon>Hypocreomycetidae</taxon>
        <taxon>Glomerellales</taxon>
        <taxon>Glomerellaceae</taxon>
        <taxon>Colletotrichum</taxon>
        <taxon>Colletotrichum gloeosporioides species complex</taxon>
    </lineage>
</organism>
<name>A0A7J6IR23_COLFN</name>
<dbReference type="GeneID" id="90980216"/>
<feature type="region of interest" description="Disordered" evidence="1">
    <location>
        <begin position="1"/>
        <end position="40"/>
    </location>
</feature>
<dbReference type="OrthoDB" id="10390551at2759"/>